<gene>
    <name evidence="1" type="ORF">ANN_26207</name>
</gene>
<proteinExistence type="predicted"/>
<keyword evidence="2" id="KW-1185">Reference proteome</keyword>
<organism evidence="1 2">
    <name type="scientific">Periplaneta americana</name>
    <name type="common">American cockroach</name>
    <name type="synonym">Blatta americana</name>
    <dbReference type="NCBI Taxonomy" id="6978"/>
    <lineage>
        <taxon>Eukaryota</taxon>
        <taxon>Metazoa</taxon>
        <taxon>Ecdysozoa</taxon>
        <taxon>Arthropoda</taxon>
        <taxon>Hexapoda</taxon>
        <taxon>Insecta</taxon>
        <taxon>Pterygota</taxon>
        <taxon>Neoptera</taxon>
        <taxon>Polyneoptera</taxon>
        <taxon>Dictyoptera</taxon>
        <taxon>Blattodea</taxon>
        <taxon>Blattoidea</taxon>
        <taxon>Blattidae</taxon>
        <taxon>Blattinae</taxon>
        <taxon>Periplaneta</taxon>
    </lineage>
</organism>
<name>A0ABQ8S5A1_PERAM</name>
<evidence type="ECO:0000313" key="2">
    <source>
        <dbReference type="Proteomes" id="UP001148838"/>
    </source>
</evidence>
<dbReference type="Proteomes" id="UP001148838">
    <property type="component" value="Unassembled WGS sequence"/>
</dbReference>
<comment type="caution">
    <text evidence="1">The sequence shown here is derived from an EMBL/GenBank/DDBJ whole genome shotgun (WGS) entry which is preliminary data.</text>
</comment>
<protein>
    <submittedName>
        <fullName evidence="1">Uncharacterized protein</fullName>
    </submittedName>
</protein>
<evidence type="ECO:0000313" key="1">
    <source>
        <dbReference type="EMBL" id="KAJ4429204.1"/>
    </source>
</evidence>
<sequence>MAKEAFNRKRSISCGSLEKKLRKRLVKCLVWSAALYGSETWTLRRSEKKRIEAFEMWSSDRQLSLKWVKGIRSNIKCTVVQHAERDSAYPPAATVHHSAVSFGSHEDLVELKHGCGVTVIASSASACGR</sequence>
<accession>A0ABQ8S5A1</accession>
<dbReference type="EMBL" id="JAJSOF020000036">
    <property type="protein sequence ID" value="KAJ4429204.1"/>
    <property type="molecule type" value="Genomic_DNA"/>
</dbReference>
<reference evidence="1 2" key="1">
    <citation type="journal article" date="2022" name="Allergy">
        <title>Genome assembly and annotation of Periplaneta americana reveal a comprehensive cockroach allergen profile.</title>
        <authorList>
            <person name="Wang L."/>
            <person name="Xiong Q."/>
            <person name="Saelim N."/>
            <person name="Wang L."/>
            <person name="Nong W."/>
            <person name="Wan A.T."/>
            <person name="Shi M."/>
            <person name="Liu X."/>
            <person name="Cao Q."/>
            <person name="Hui J.H.L."/>
            <person name="Sookrung N."/>
            <person name="Leung T.F."/>
            <person name="Tungtrongchitr A."/>
            <person name="Tsui S.K.W."/>
        </authorList>
    </citation>
    <scope>NUCLEOTIDE SEQUENCE [LARGE SCALE GENOMIC DNA]</scope>
    <source>
        <strain evidence="1">PWHHKU_190912</strain>
    </source>
</reference>